<reference evidence="1" key="1">
    <citation type="submission" date="2016-10" db="EMBL/GenBank/DDBJ databases">
        <title>Genome sequence of Streptomyces malaysiense MUSC 136.</title>
        <authorList>
            <person name="Lee L.-H."/>
            <person name="Ser H.-L."/>
        </authorList>
    </citation>
    <scope>NUCLEOTIDE SEQUENCE [LARGE SCALE GENOMIC DNA]</scope>
    <source>
        <strain evidence="1">MUSC 136</strain>
    </source>
</reference>
<evidence type="ECO:0000313" key="1">
    <source>
        <dbReference type="EMBL" id="OIK27005.1"/>
    </source>
</evidence>
<dbReference type="AlphaFoldDB" id="A0A1J4Q1J7"/>
<sequence>MDDDLIGTQAPRGRITDPAEAVHRLERAVPDLARYRRPEPAPIAWSTVEEDLGTALPSDYKHLAEYYPSFTMSHDFIHVGLPQPGRERENAGVFEGLVILQDWWEADMSLGMRPYPAPGGLFPFNDTVVGDFILWRTVGTPDDWTVTVANRDGGWWHYSAGVVQFLAELVDGTLEPWGLPVMHTDARAAHS</sequence>
<comment type="caution">
    <text evidence="1">The sequence shown here is derived from an EMBL/GenBank/DDBJ whole genome shotgun (WGS) entry which is preliminary data.</text>
</comment>
<evidence type="ECO:0008006" key="3">
    <source>
        <dbReference type="Google" id="ProtNLM"/>
    </source>
</evidence>
<dbReference type="EMBL" id="LBDA02000030">
    <property type="protein sequence ID" value="OIK27005.1"/>
    <property type="molecule type" value="Genomic_DNA"/>
</dbReference>
<proteinExistence type="predicted"/>
<name>A0A1J4Q1J7_9ACTN</name>
<accession>A0A1J4Q1J7</accession>
<dbReference type="InterPro" id="IPR037883">
    <property type="entry name" value="Knr4/Smi1-like_sf"/>
</dbReference>
<dbReference type="OrthoDB" id="5572373at2"/>
<dbReference type="SUPFAM" id="SSF160631">
    <property type="entry name" value="SMI1/KNR4-like"/>
    <property type="match status" value="1"/>
</dbReference>
<keyword evidence="2" id="KW-1185">Reference proteome</keyword>
<dbReference type="RefSeq" id="WP_053055455.1">
    <property type="nucleotide sequence ID" value="NZ_LBDA02000030.1"/>
</dbReference>
<organism evidence="1 2">
    <name type="scientific">Streptomyces malaysiense</name>
    <dbReference type="NCBI Taxonomy" id="1428626"/>
    <lineage>
        <taxon>Bacteria</taxon>
        <taxon>Bacillati</taxon>
        <taxon>Actinomycetota</taxon>
        <taxon>Actinomycetes</taxon>
        <taxon>Kitasatosporales</taxon>
        <taxon>Streptomycetaceae</taxon>
        <taxon>Streptomyces</taxon>
    </lineage>
</organism>
<evidence type="ECO:0000313" key="2">
    <source>
        <dbReference type="Proteomes" id="UP000034838"/>
    </source>
</evidence>
<gene>
    <name evidence="1" type="ORF">VT52_013560</name>
</gene>
<dbReference type="Proteomes" id="UP000034838">
    <property type="component" value="Unassembled WGS sequence"/>
</dbReference>
<protein>
    <recommendedName>
        <fullName evidence="3">SMI1/KNR4 family protein</fullName>
    </recommendedName>
</protein>